<dbReference type="AlphaFoldDB" id="A0A9D1TKD0"/>
<name>A0A9D1TKD0_9BACI</name>
<evidence type="ECO:0000313" key="2">
    <source>
        <dbReference type="Proteomes" id="UP000823937"/>
    </source>
</evidence>
<accession>A0A9D1TKD0</accession>
<reference evidence="1" key="1">
    <citation type="journal article" date="2021" name="PeerJ">
        <title>Extensive microbial diversity within the chicken gut microbiome revealed by metagenomics and culture.</title>
        <authorList>
            <person name="Gilroy R."/>
            <person name="Ravi A."/>
            <person name="Getino M."/>
            <person name="Pursley I."/>
            <person name="Horton D.L."/>
            <person name="Alikhan N.F."/>
            <person name="Baker D."/>
            <person name="Gharbi K."/>
            <person name="Hall N."/>
            <person name="Watson M."/>
            <person name="Adriaenssens E.M."/>
            <person name="Foster-Nyarko E."/>
            <person name="Jarju S."/>
            <person name="Secka A."/>
            <person name="Antonio M."/>
            <person name="Oren A."/>
            <person name="Chaudhuri R.R."/>
            <person name="La Ragione R."/>
            <person name="Hildebrand F."/>
            <person name="Pallen M.J."/>
        </authorList>
    </citation>
    <scope>NUCLEOTIDE SEQUENCE</scope>
    <source>
        <strain evidence="1">CHK169-2315</strain>
    </source>
</reference>
<protein>
    <submittedName>
        <fullName evidence="1">Uncharacterized protein</fullName>
    </submittedName>
</protein>
<dbReference type="EMBL" id="DXHX01000123">
    <property type="protein sequence ID" value="HIV75115.1"/>
    <property type="molecule type" value="Genomic_DNA"/>
</dbReference>
<reference evidence="1" key="2">
    <citation type="submission" date="2021-04" db="EMBL/GenBank/DDBJ databases">
        <authorList>
            <person name="Gilroy R."/>
        </authorList>
    </citation>
    <scope>NUCLEOTIDE SEQUENCE</scope>
    <source>
        <strain evidence="1">CHK169-2315</strain>
    </source>
</reference>
<proteinExistence type="predicted"/>
<comment type="caution">
    <text evidence="1">The sequence shown here is derived from an EMBL/GenBank/DDBJ whole genome shotgun (WGS) entry which is preliminary data.</text>
</comment>
<evidence type="ECO:0000313" key="1">
    <source>
        <dbReference type="EMBL" id="HIV75115.1"/>
    </source>
</evidence>
<sequence length="88" mass="10456">MRIFFIIIICIFCFVSGMTYKSVDAQTEKPTIDVKEQPLWDYELEEQATILQENEPFIYSITSKIEKIFNFLTTTLVDFLYQFASLFF</sequence>
<gene>
    <name evidence="1" type="ORF">H9895_08575</name>
</gene>
<dbReference type="Proteomes" id="UP000823937">
    <property type="component" value="Unassembled WGS sequence"/>
</dbReference>
<organism evidence="1 2">
    <name type="scientific">Candidatus Pseudogracilibacillus intestinigallinarum</name>
    <dbReference type="NCBI Taxonomy" id="2838742"/>
    <lineage>
        <taxon>Bacteria</taxon>
        <taxon>Bacillati</taxon>
        <taxon>Bacillota</taxon>
        <taxon>Bacilli</taxon>
        <taxon>Bacillales</taxon>
        <taxon>Bacillaceae</taxon>
        <taxon>Pseudogracilibacillus</taxon>
    </lineage>
</organism>